<feature type="DNA-binding region" description="H-T-H motif" evidence="4">
    <location>
        <begin position="25"/>
        <end position="44"/>
    </location>
</feature>
<gene>
    <name evidence="6" type="ORF">F7D14_08310</name>
</gene>
<evidence type="ECO:0000313" key="6">
    <source>
        <dbReference type="EMBL" id="QGM99619.1"/>
    </source>
</evidence>
<proteinExistence type="predicted"/>
<dbReference type="Gene3D" id="1.10.357.10">
    <property type="entry name" value="Tetracycline Repressor, domain 2"/>
    <property type="match status" value="1"/>
</dbReference>
<keyword evidence="7" id="KW-1185">Reference proteome</keyword>
<reference evidence="6 7" key="1">
    <citation type="submission" date="2019-09" db="EMBL/GenBank/DDBJ databases">
        <title>Isolation and complete genome sequencing of Methylocystis species.</title>
        <authorList>
            <person name="Rumah B.L."/>
            <person name="Stead C.E."/>
            <person name="Stevens B.C."/>
            <person name="Minton N.P."/>
            <person name="Grosse-Honebrink A."/>
            <person name="Zhang Y."/>
        </authorList>
    </citation>
    <scope>NUCLEOTIDE SEQUENCE [LARGE SCALE GENOMIC DNA]</scope>
    <source>
        <strain evidence="6 7">BRCS2</strain>
    </source>
</reference>
<name>A0A6B8MDH3_9HYPH</name>
<dbReference type="InterPro" id="IPR050109">
    <property type="entry name" value="HTH-type_TetR-like_transc_reg"/>
</dbReference>
<sequence length="212" mass="23473">MGRKEAQIINAARSAFLEQGFAETSMEGIARAANVSKATLYAYFPSKEAMFSHLIEIECERKRILFGQPSLEDGVDAALRTLGKKFVSHFLAKDATKFFQTMSSERARFPELCRLYFNTGQKNVLDFVAELLEEAKSRGLLSFENAHLAANQFLNLVLSDLPMRVALGLDLPREEEAQKVLDSGVTVFLRAYLCSPVETDARVQSAPGVDAG</sequence>
<dbReference type="PRINTS" id="PR00455">
    <property type="entry name" value="HTHTETR"/>
</dbReference>
<evidence type="ECO:0000313" key="7">
    <source>
        <dbReference type="Proteomes" id="UP000422569"/>
    </source>
</evidence>
<keyword evidence="1" id="KW-0805">Transcription regulation</keyword>
<evidence type="ECO:0000259" key="5">
    <source>
        <dbReference type="PROSITE" id="PS50977"/>
    </source>
</evidence>
<dbReference type="Proteomes" id="UP000422569">
    <property type="component" value="Chromosome"/>
</dbReference>
<keyword evidence="3" id="KW-0804">Transcription</keyword>
<dbReference type="AlphaFoldDB" id="A0A6B8MDH3"/>
<organism evidence="6 7">
    <name type="scientific">Methylocystis parvus</name>
    <dbReference type="NCBI Taxonomy" id="134"/>
    <lineage>
        <taxon>Bacteria</taxon>
        <taxon>Pseudomonadati</taxon>
        <taxon>Pseudomonadota</taxon>
        <taxon>Alphaproteobacteria</taxon>
        <taxon>Hyphomicrobiales</taxon>
        <taxon>Methylocystaceae</taxon>
        <taxon>Methylocystis</taxon>
    </lineage>
</organism>
<dbReference type="Pfam" id="PF14246">
    <property type="entry name" value="TetR_C_7"/>
    <property type="match status" value="1"/>
</dbReference>
<protein>
    <submittedName>
        <fullName evidence="6">TetR/AcrR family transcriptional regulator</fullName>
    </submittedName>
</protein>
<dbReference type="PANTHER" id="PTHR30055">
    <property type="entry name" value="HTH-TYPE TRANSCRIPTIONAL REGULATOR RUTR"/>
    <property type="match status" value="1"/>
</dbReference>
<dbReference type="GO" id="GO:0000976">
    <property type="term" value="F:transcription cis-regulatory region binding"/>
    <property type="evidence" value="ECO:0007669"/>
    <property type="project" value="TreeGrafter"/>
</dbReference>
<evidence type="ECO:0000256" key="4">
    <source>
        <dbReference type="PROSITE-ProRule" id="PRU00335"/>
    </source>
</evidence>
<dbReference type="InterPro" id="IPR023772">
    <property type="entry name" value="DNA-bd_HTH_TetR-type_CS"/>
</dbReference>
<keyword evidence="2 4" id="KW-0238">DNA-binding</keyword>
<dbReference type="Gene3D" id="1.10.10.60">
    <property type="entry name" value="Homeodomain-like"/>
    <property type="match status" value="1"/>
</dbReference>
<feature type="domain" description="HTH tetR-type" evidence="5">
    <location>
        <begin position="2"/>
        <end position="62"/>
    </location>
</feature>
<dbReference type="SUPFAM" id="SSF46689">
    <property type="entry name" value="Homeodomain-like"/>
    <property type="match status" value="1"/>
</dbReference>
<evidence type="ECO:0000256" key="3">
    <source>
        <dbReference type="ARBA" id="ARBA00023163"/>
    </source>
</evidence>
<dbReference type="InterPro" id="IPR039536">
    <property type="entry name" value="TetR_C_Proteobacteria"/>
</dbReference>
<dbReference type="PROSITE" id="PS50977">
    <property type="entry name" value="HTH_TETR_2"/>
    <property type="match status" value="1"/>
</dbReference>
<dbReference type="Pfam" id="PF00440">
    <property type="entry name" value="TetR_N"/>
    <property type="match status" value="1"/>
</dbReference>
<dbReference type="PROSITE" id="PS01081">
    <property type="entry name" value="HTH_TETR_1"/>
    <property type="match status" value="1"/>
</dbReference>
<dbReference type="InterPro" id="IPR036271">
    <property type="entry name" value="Tet_transcr_reg_TetR-rel_C_sf"/>
</dbReference>
<dbReference type="EMBL" id="CP044331">
    <property type="protein sequence ID" value="QGM99619.1"/>
    <property type="molecule type" value="Genomic_DNA"/>
</dbReference>
<dbReference type="InterPro" id="IPR001647">
    <property type="entry name" value="HTH_TetR"/>
</dbReference>
<dbReference type="InterPro" id="IPR009057">
    <property type="entry name" value="Homeodomain-like_sf"/>
</dbReference>
<dbReference type="KEGG" id="mpar:F7D14_08310"/>
<dbReference type="PANTHER" id="PTHR30055:SF146">
    <property type="entry name" value="HTH-TYPE TRANSCRIPTIONAL DUAL REGULATOR CECR"/>
    <property type="match status" value="1"/>
</dbReference>
<evidence type="ECO:0000256" key="2">
    <source>
        <dbReference type="ARBA" id="ARBA00023125"/>
    </source>
</evidence>
<dbReference type="FunFam" id="1.10.10.60:FF:000141">
    <property type="entry name" value="TetR family transcriptional regulator"/>
    <property type="match status" value="1"/>
</dbReference>
<accession>A0A6B8MDH3</accession>
<evidence type="ECO:0000256" key="1">
    <source>
        <dbReference type="ARBA" id="ARBA00023015"/>
    </source>
</evidence>
<dbReference type="SUPFAM" id="SSF48498">
    <property type="entry name" value="Tetracyclin repressor-like, C-terminal domain"/>
    <property type="match status" value="1"/>
</dbReference>
<dbReference type="GO" id="GO:0003700">
    <property type="term" value="F:DNA-binding transcription factor activity"/>
    <property type="evidence" value="ECO:0007669"/>
    <property type="project" value="TreeGrafter"/>
</dbReference>